<protein>
    <submittedName>
        <fullName evidence="2">Uncharacterized protein</fullName>
    </submittedName>
</protein>
<dbReference type="EMBL" id="GIKN01007198">
    <property type="protein sequence ID" value="NIE49471.1"/>
    <property type="molecule type" value="Transcribed_RNA"/>
</dbReference>
<accession>A0A6G5AEP3</accession>
<sequence length="133" mass="15488">MGKILEGLHVGGALNVFPKGLQDEVIFDFLYMLHGLLPLVALLFLLFFKKFLVVRCFIYVVNITLHKLRHADWRRRANPFYWWNIASLNVKTSEYLPSGIVCCFTLAKLLKKWAEGSPRKMWELGINFCMHLS</sequence>
<reference evidence="2" key="1">
    <citation type="submission" date="2020-03" db="EMBL/GenBank/DDBJ databases">
        <title>A transcriptome and proteome of the tick Rhipicephalus microplus shaped by the genetic composition of its hosts and developmental stage.</title>
        <authorList>
            <person name="Garcia G.R."/>
            <person name="Ribeiro J.M.C."/>
            <person name="Maruyama S.R."/>
            <person name="Gardinasse L.G."/>
            <person name="Nelson K."/>
            <person name="Ferreira B.R."/>
            <person name="Andrade T.G."/>
            <person name="Santos I.K.F.M."/>
        </authorList>
    </citation>
    <scope>NUCLEOTIDE SEQUENCE</scope>
    <source>
        <strain evidence="2">NSGR</strain>
        <tissue evidence="2">Salivary glands</tissue>
    </source>
</reference>
<proteinExistence type="predicted"/>
<feature type="transmembrane region" description="Helical" evidence="1">
    <location>
        <begin position="29"/>
        <end position="48"/>
    </location>
</feature>
<keyword evidence="1" id="KW-1133">Transmembrane helix</keyword>
<evidence type="ECO:0000256" key="1">
    <source>
        <dbReference type="SAM" id="Phobius"/>
    </source>
</evidence>
<dbReference type="AlphaFoldDB" id="A0A6G5AEP3"/>
<organism evidence="2">
    <name type="scientific">Rhipicephalus microplus</name>
    <name type="common">Cattle tick</name>
    <name type="synonym">Boophilus microplus</name>
    <dbReference type="NCBI Taxonomy" id="6941"/>
    <lineage>
        <taxon>Eukaryota</taxon>
        <taxon>Metazoa</taxon>
        <taxon>Ecdysozoa</taxon>
        <taxon>Arthropoda</taxon>
        <taxon>Chelicerata</taxon>
        <taxon>Arachnida</taxon>
        <taxon>Acari</taxon>
        <taxon>Parasitiformes</taxon>
        <taxon>Ixodida</taxon>
        <taxon>Ixodoidea</taxon>
        <taxon>Ixodidae</taxon>
        <taxon>Rhipicephalinae</taxon>
        <taxon>Rhipicephalus</taxon>
        <taxon>Boophilus</taxon>
    </lineage>
</organism>
<name>A0A6G5AEP3_RHIMP</name>
<evidence type="ECO:0000313" key="2">
    <source>
        <dbReference type="EMBL" id="NIE49471.1"/>
    </source>
</evidence>
<keyword evidence="1" id="KW-0812">Transmembrane</keyword>
<keyword evidence="1" id="KW-0472">Membrane</keyword>